<protein>
    <submittedName>
        <fullName evidence="1">Uncharacterized protein</fullName>
    </submittedName>
</protein>
<dbReference type="RefSeq" id="WP_184666365.1">
    <property type="nucleotide sequence ID" value="NZ_BAABAI010000034.1"/>
</dbReference>
<accession>A0A7W7SZ33</accession>
<gene>
    <name evidence="1" type="ORF">F4559_000965</name>
</gene>
<dbReference type="EMBL" id="JACHJS010000001">
    <property type="protein sequence ID" value="MBB4963606.1"/>
    <property type="molecule type" value="Genomic_DNA"/>
</dbReference>
<dbReference type="Proteomes" id="UP000542674">
    <property type="component" value="Unassembled WGS sequence"/>
</dbReference>
<evidence type="ECO:0000313" key="2">
    <source>
        <dbReference type="Proteomes" id="UP000542674"/>
    </source>
</evidence>
<keyword evidence="2" id="KW-1185">Reference proteome</keyword>
<evidence type="ECO:0000313" key="1">
    <source>
        <dbReference type="EMBL" id="MBB4963606.1"/>
    </source>
</evidence>
<sequence>MEIDFDTLLHEVASESAPRKFAIVEEWVDGDVVVSAYGLAYADRAEAASVSSEFAAHADTAEGVRALFAVDGQAYLVWLDEEISAPAAGR</sequence>
<comment type="caution">
    <text evidence="1">The sequence shown here is derived from an EMBL/GenBank/DDBJ whole genome shotgun (WGS) entry which is preliminary data.</text>
</comment>
<name>A0A7W7SZ33_9PSEU</name>
<reference evidence="1 2" key="1">
    <citation type="submission" date="2020-08" db="EMBL/GenBank/DDBJ databases">
        <title>Sequencing the genomes of 1000 actinobacteria strains.</title>
        <authorList>
            <person name="Klenk H.-P."/>
        </authorList>
    </citation>
    <scope>NUCLEOTIDE SEQUENCE [LARGE SCALE GENOMIC DNA]</scope>
    <source>
        <strain evidence="1 2">DSM 45084</strain>
    </source>
</reference>
<proteinExistence type="predicted"/>
<organism evidence="1 2">
    <name type="scientific">Saccharothrix violaceirubra</name>
    <dbReference type="NCBI Taxonomy" id="413306"/>
    <lineage>
        <taxon>Bacteria</taxon>
        <taxon>Bacillati</taxon>
        <taxon>Actinomycetota</taxon>
        <taxon>Actinomycetes</taxon>
        <taxon>Pseudonocardiales</taxon>
        <taxon>Pseudonocardiaceae</taxon>
        <taxon>Saccharothrix</taxon>
    </lineage>
</organism>
<dbReference type="AlphaFoldDB" id="A0A7W7SZ33"/>